<reference evidence="3" key="1">
    <citation type="journal article" date="2019" name="Int. J. Syst. Evol. Microbiol.">
        <title>The Global Catalogue of Microorganisms (GCM) 10K type strain sequencing project: providing services to taxonomists for standard genome sequencing and annotation.</title>
        <authorList>
            <consortium name="The Broad Institute Genomics Platform"/>
            <consortium name="The Broad Institute Genome Sequencing Center for Infectious Disease"/>
            <person name="Wu L."/>
            <person name="Ma J."/>
        </authorList>
    </citation>
    <scope>NUCLEOTIDE SEQUENCE [LARGE SCALE GENOMIC DNA]</scope>
    <source>
        <strain evidence="3">JCM 30234</strain>
    </source>
</reference>
<dbReference type="EMBL" id="JBHTGR010000008">
    <property type="protein sequence ID" value="MFC7746647.1"/>
    <property type="molecule type" value="Genomic_DNA"/>
</dbReference>
<dbReference type="SUPFAM" id="SSF55315">
    <property type="entry name" value="L30e-like"/>
    <property type="match status" value="1"/>
</dbReference>
<dbReference type="RefSeq" id="WP_382358156.1">
    <property type="nucleotide sequence ID" value="NZ_JBHTGR010000008.1"/>
</dbReference>
<sequence length="83" mass="8944">MSYEKVTQSRSHLIIGMKETLKAIKHDTISEVFIADDADKELTREAALLAGESGIPCRRVDSKKKLGAACGIDVDASAVAIKQ</sequence>
<keyword evidence="3" id="KW-1185">Reference proteome</keyword>
<evidence type="ECO:0000259" key="1">
    <source>
        <dbReference type="Pfam" id="PF01248"/>
    </source>
</evidence>
<dbReference type="Gene3D" id="3.30.1330.30">
    <property type="match status" value="1"/>
</dbReference>
<feature type="domain" description="Ribosomal protein eL8/eL30/eS12/Gadd45" evidence="1">
    <location>
        <begin position="5"/>
        <end position="82"/>
    </location>
</feature>
<dbReference type="Proteomes" id="UP001596620">
    <property type="component" value="Unassembled WGS sequence"/>
</dbReference>
<name>A0ABW2URX9_9BACI</name>
<proteinExistence type="predicted"/>
<dbReference type="Pfam" id="PF01248">
    <property type="entry name" value="Ribosomal_L7Ae"/>
    <property type="match status" value="1"/>
</dbReference>
<comment type="caution">
    <text evidence="2">The sequence shown here is derived from an EMBL/GenBank/DDBJ whole genome shotgun (WGS) entry which is preliminary data.</text>
</comment>
<evidence type="ECO:0000313" key="3">
    <source>
        <dbReference type="Proteomes" id="UP001596620"/>
    </source>
</evidence>
<organism evidence="2 3">
    <name type="scientific">Lentibacillus kimchii</name>
    <dbReference type="NCBI Taxonomy" id="1542911"/>
    <lineage>
        <taxon>Bacteria</taxon>
        <taxon>Bacillati</taxon>
        <taxon>Bacillota</taxon>
        <taxon>Bacilli</taxon>
        <taxon>Bacillales</taxon>
        <taxon>Bacillaceae</taxon>
        <taxon>Lentibacillus</taxon>
    </lineage>
</organism>
<gene>
    <name evidence="2" type="ORF">ACFQU8_05255</name>
</gene>
<protein>
    <submittedName>
        <fullName evidence="2">Ribosomal L7Ae/L30e/S12e/Gadd45 family protein</fullName>
    </submittedName>
</protein>
<dbReference type="InterPro" id="IPR029064">
    <property type="entry name" value="Ribosomal_eL30-like_sf"/>
</dbReference>
<dbReference type="InterPro" id="IPR004038">
    <property type="entry name" value="Ribosomal_eL8/eL30/eS12/Gad45"/>
</dbReference>
<accession>A0ABW2URX9</accession>
<evidence type="ECO:0000313" key="2">
    <source>
        <dbReference type="EMBL" id="MFC7746647.1"/>
    </source>
</evidence>